<evidence type="ECO:0000313" key="2">
    <source>
        <dbReference type="EMBL" id="KAA6129689.1"/>
    </source>
</evidence>
<dbReference type="InterPro" id="IPR003673">
    <property type="entry name" value="CoA-Trfase_fam_III"/>
</dbReference>
<gene>
    <name evidence="2" type="ORF">F1599_05385</name>
</gene>
<dbReference type="AlphaFoldDB" id="A0A5M8B393"/>
<dbReference type="SUPFAM" id="SSF89796">
    <property type="entry name" value="CoA-transferase family III (CaiB/BaiF)"/>
    <property type="match status" value="1"/>
</dbReference>
<evidence type="ECO:0000256" key="1">
    <source>
        <dbReference type="ARBA" id="ARBA00022679"/>
    </source>
</evidence>
<dbReference type="InterPro" id="IPR023606">
    <property type="entry name" value="CoA-Trfase_III_dom_1_sf"/>
</dbReference>
<dbReference type="EMBL" id="VWRN01000017">
    <property type="protein sequence ID" value="KAA6129689.1"/>
    <property type="molecule type" value="Genomic_DNA"/>
</dbReference>
<name>A0A5M8B393_9BURK</name>
<proteinExistence type="predicted"/>
<dbReference type="Gene3D" id="3.30.1540.10">
    <property type="entry name" value="formyl-coa transferase, domain 3"/>
    <property type="match status" value="1"/>
</dbReference>
<dbReference type="Gene3D" id="3.40.50.10540">
    <property type="entry name" value="Crotonobetainyl-coa:carnitine coa-transferase, domain 1"/>
    <property type="match status" value="1"/>
</dbReference>
<dbReference type="Proteomes" id="UP000324324">
    <property type="component" value="Unassembled WGS sequence"/>
</dbReference>
<keyword evidence="3" id="KW-1185">Reference proteome</keyword>
<protein>
    <submittedName>
        <fullName evidence="2">CoA transferase</fullName>
    </submittedName>
</protein>
<dbReference type="PANTHER" id="PTHR48207:SF3">
    <property type="entry name" value="SUCCINATE--HYDROXYMETHYLGLUTARATE COA-TRANSFERASE"/>
    <property type="match status" value="1"/>
</dbReference>
<accession>A0A5M8B393</accession>
<sequence>MQSKDSFDSSGLDGTVLDGLRVVDFGQFIAAPSAGQILADLGADVIKVEPPGGDASRRSGWQADACGPMFSAYNRGKRSIVLDLRREEDRDVAMDLVRRADVVLQNARPGVMEKYGLGAEQLRGELPRLVYGSVNGFGDSGAAAARPGLDIAAQAESGMMSMNGDAHADPTRVGFTVVDVLAGRTLATGVLAALVRRGITGQGAHVKVSLIDVAADALSQQWAEYQILDTVPSRCGNGQPTMAPAADVLTTADGRIVISAYLQEHFARLCECLGLPELAQDPRFHDNASRVANRPALLRVLAGALSALTTEDACRRLNAAGVVCGAVRDLQDAIQTAQATTPERVINVPSPGNRSLRMPALPMTIDDASSRDAALPDLGQHTAEILAELDRQRETMA</sequence>
<comment type="caution">
    <text evidence="2">The sequence shown here is derived from an EMBL/GenBank/DDBJ whole genome shotgun (WGS) entry which is preliminary data.</text>
</comment>
<keyword evidence="1 2" id="KW-0808">Transferase</keyword>
<dbReference type="PANTHER" id="PTHR48207">
    <property type="entry name" value="SUCCINATE--HYDROXYMETHYLGLUTARATE COA-TRANSFERASE"/>
    <property type="match status" value="1"/>
</dbReference>
<dbReference type="Pfam" id="PF02515">
    <property type="entry name" value="CoA_transf_3"/>
    <property type="match status" value="1"/>
</dbReference>
<reference evidence="2 3" key="1">
    <citation type="submission" date="2019-09" db="EMBL/GenBank/DDBJ databases">
        <title>Isolation of a novel species in the genus Cupriavidus from patients with sepsis using whole genome sequencing.</title>
        <authorList>
            <person name="Kweon O.J."/>
            <person name="Lee M.-K."/>
        </authorList>
    </citation>
    <scope>NUCLEOTIDE SEQUENCE [LARGE SCALE GENOMIC DNA]</scope>
    <source>
        <strain evidence="2 3">MKL-01</strain>
    </source>
</reference>
<organism evidence="2 3">
    <name type="scientific">Cupriavidus cauae</name>
    <dbReference type="NCBI Taxonomy" id="2608999"/>
    <lineage>
        <taxon>Bacteria</taxon>
        <taxon>Pseudomonadati</taxon>
        <taxon>Pseudomonadota</taxon>
        <taxon>Betaproteobacteria</taxon>
        <taxon>Burkholderiales</taxon>
        <taxon>Burkholderiaceae</taxon>
        <taxon>Cupriavidus</taxon>
    </lineage>
</organism>
<dbReference type="InterPro" id="IPR050483">
    <property type="entry name" value="CoA-transferase_III_domain"/>
</dbReference>
<dbReference type="RefSeq" id="WP_150082427.1">
    <property type="nucleotide sequence ID" value="NZ_VWRN01000017.1"/>
</dbReference>
<dbReference type="GO" id="GO:0008410">
    <property type="term" value="F:CoA-transferase activity"/>
    <property type="evidence" value="ECO:0007669"/>
    <property type="project" value="TreeGrafter"/>
</dbReference>
<dbReference type="InterPro" id="IPR044855">
    <property type="entry name" value="CoA-Trfase_III_dom3_sf"/>
</dbReference>
<evidence type="ECO:0000313" key="3">
    <source>
        <dbReference type="Proteomes" id="UP000324324"/>
    </source>
</evidence>